<comment type="pathway">
    <text evidence="7">Amino-acid biosynthesis; D-alanine biosynthesis; D-alanine from L-alanine: step 1/1.</text>
</comment>
<dbReference type="InterPro" id="IPR000821">
    <property type="entry name" value="Ala_racemase"/>
</dbReference>
<dbReference type="Pfam" id="PF01168">
    <property type="entry name" value="Ala_racemase_N"/>
    <property type="match status" value="1"/>
</dbReference>
<dbReference type="InterPro" id="IPR009006">
    <property type="entry name" value="Ala_racemase/Decarboxylase_C"/>
</dbReference>
<reference evidence="11 12" key="1">
    <citation type="submission" date="2017-04" db="EMBL/GenBank/DDBJ databases">
        <authorList>
            <person name="Afonso C.L."/>
            <person name="Miller P.J."/>
            <person name="Scott M.A."/>
            <person name="Spackman E."/>
            <person name="Goraichik I."/>
            <person name="Dimitrov K.M."/>
            <person name="Suarez D.L."/>
            <person name="Swayne D.E."/>
        </authorList>
    </citation>
    <scope>NUCLEOTIDE SEQUENCE [LARGE SCALE GENOMIC DNA]</scope>
    <source>
        <strain evidence="11 12">DSM 23236</strain>
    </source>
</reference>
<keyword evidence="6 7" id="KW-0413">Isomerase</keyword>
<keyword evidence="5 7" id="KW-0663">Pyridoxal phosphate</keyword>
<dbReference type="RefSeq" id="WP_084089165.1">
    <property type="nucleotide sequence ID" value="NZ_FWXD01000003.1"/>
</dbReference>
<evidence type="ECO:0000256" key="1">
    <source>
        <dbReference type="ARBA" id="ARBA00000316"/>
    </source>
</evidence>
<dbReference type="STRING" id="1121001.SAMN02745857_00710"/>
<comment type="cofactor">
    <cofactor evidence="2 7 8">
        <name>pyridoxal 5'-phosphate</name>
        <dbReference type="ChEBI" id="CHEBI:597326"/>
    </cofactor>
</comment>
<protein>
    <recommendedName>
        <fullName evidence="4 7">Alanine racemase</fullName>
        <ecNumber evidence="4 7">5.1.1.1</ecNumber>
    </recommendedName>
</protein>
<dbReference type="EC" id="5.1.1.1" evidence="4 7"/>
<dbReference type="InterPro" id="IPR020622">
    <property type="entry name" value="Ala_racemase_pyridoxalP-BS"/>
</dbReference>
<evidence type="ECO:0000256" key="9">
    <source>
        <dbReference type="PIRSR" id="PIRSR600821-52"/>
    </source>
</evidence>
<feature type="binding site" evidence="7 9">
    <location>
        <position position="302"/>
    </location>
    <ligand>
        <name>substrate</name>
    </ligand>
</feature>
<dbReference type="Pfam" id="PF00842">
    <property type="entry name" value="Ala_racemase_C"/>
    <property type="match status" value="1"/>
</dbReference>
<name>A0A1W1X6B1_9NEIS</name>
<dbReference type="PANTHER" id="PTHR30511:SF0">
    <property type="entry name" value="ALANINE RACEMASE, CATABOLIC-RELATED"/>
    <property type="match status" value="1"/>
</dbReference>
<dbReference type="GO" id="GO:0030170">
    <property type="term" value="F:pyridoxal phosphate binding"/>
    <property type="evidence" value="ECO:0007669"/>
    <property type="project" value="UniProtKB-UniRule"/>
</dbReference>
<feature type="active site" description="Proton acceptor; specific for D-alanine" evidence="7">
    <location>
        <position position="35"/>
    </location>
</feature>
<dbReference type="EMBL" id="FWXD01000003">
    <property type="protein sequence ID" value="SMC19472.1"/>
    <property type="molecule type" value="Genomic_DNA"/>
</dbReference>
<proteinExistence type="inferred from homology"/>
<dbReference type="SUPFAM" id="SSF51419">
    <property type="entry name" value="PLP-binding barrel"/>
    <property type="match status" value="1"/>
</dbReference>
<dbReference type="PANTHER" id="PTHR30511">
    <property type="entry name" value="ALANINE RACEMASE"/>
    <property type="match status" value="1"/>
</dbReference>
<dbReference type="Gene3D" id="3.20.20.10">
    <property type="entry name" value="Alanine racemase"/>
    <property type="match status" value="1"/>
</dbReference>
<dbReference type="AlphaFoldDB" id="A0A1W1X6B1"/>
<dbReference type="GO" id="GO:0005829">
    <property type="term" value="C:cytosol"/>
    <property type="evidence" value="ECO:0007669"/>
    <property type="project" value="TreeGrafter"/>
</dbReference>
<comment type="function">
    <text evidence="7">Catalyzes the interconversion of L-alanine and D-alanine. May also act on other amino acids.</text>
</comment>
<evidence type="ECO:0000256" key="8">
    <source>
        <dbReference type="PIRSR" id="PIRSR600821-50"/>
    </source>
</evidence>
<evidence type="ECO:0000256" key="7">
    <source>
        <dbReference type="HAMAP-Rule" id="MF_01201"/>
    </source>
</evidence>
<feature type="domain" description="Alanine racemase C-terminal" evidence="10">
    <location>
        <begin position="233"/>
        <end position="357"/>
    </location>
</feature>
<dbReference type="PRINTS" id="PR00992">
    <property type="entry name" value="ALARACEMASE"/>
</dbReference>
<dbReference type="HAMAP" id="MF_01201">
    <property type="entry name" value="Ala_racemase"/>
    <property type="match status" value="1"/>
</dbReference>
<dbReference type="GO" id="GO:0008784">
    <property type="term" value="F:alanine racemase activity"/>
    <property type="evidence" value="ECO:0007669"/>
    <property type="project" value="UniProtKB-UniRule"/>
</dbReference>
<feature type="active site" description="Proton acceptor; specific for L-alanine" evidence="7">
    <location>
        <position position="254"/>
    </location>
</feature>
<evidence type="ECO:0000256" key="5">
    <source>
        <dbReference type="ARBA" id="ARBA00022898"/>
    </source>
</evidence>
<dbReference type="InterPro" id="IPR029066">
    <property type="entry name" value="PLP-binding_barrel"/>
</dbReference>
<dbReference type="OrthoDB" id="9813814at2"/>
<accession>A0A1W1X6B1</accession>
<dbReference type="FunFam" id="2.40.37.10:FF:000002">
    <property type="entry name" value="Alanine racemase"/>
    <property type="match status" value="1"/>
</dbReference>
<evidence type="ECO:0000259" key="10">
    <source>
        <dbReference type="SMART" id="SM01005"/>
    </source>
</evidence>
<dbReference type="SUPFAM" id="SSF50621">
    <property type="entry name" value="Alanine racemase C-terminal domain-like"/>
    <property type="match status" value="1"/>
</dbReference>
<dbReference type="InterPro" id="IPR011079">
    <property type="entry name" value="Ala_racemase_C"/>
</dbReference>
<dbReference type="FunFam" id="3.20.20.10:FF:000002">
    <property type="entry name" value="Alanine racemase"/>
    <property type="match status" value="1"/>
</dbReference>
<feature type="binding site" evidence="7 9">
    <location>
        <position position="130"/>
    </location>
    <ligand>
        <name>substrate</name>
    </ligand>
</feature>
<evidence type="ECO:0000256" key="6">
    <source>
        <dbReference type="ARBA" id="ARBA00023235"/>
    </source>
</evidence>
<dbReference type="CDD" id="cd06827">
    <property type="entry name" value="PLPDE_III_AR_proteobact"/>
    <property type="match status" value="1"/>
</dbReference>
<comment type="catalytic activity">
    <reaction evidence="1 7">
        <text>L-alanine = D-alanine</text>
        <dbReference type="Rhea" id="RHEA:20249"/>
        <dbReference type="ChEBI" id="CHEBI:57416"/>
        <dbReference type="ChEBI" id="CHEBI:57972"/>
        <dbReference type="EC" id="5.1.1.1"/>
    </reaction>
</comment>
<dbReference type="UniPathway" id="UPA00042">
    <property type="reaction ID" value="UER00497"/>
</dbReference>
<dbReference type="GO" id="GO:0030632">
    <property type="term" value="P:D-alanine biosynthetic process"/>
    <property type="evidence" value="ECO:0007669"/>
    <property type="project" value="UniProtKB-UniRule"/>
</dbReference>
<dbReference type="PROSITE" id="PS00395">
    <property type="entry name" value="ALANINE_RACEMASE"/>
    <property type="match status" value="1"/>
</dbReference>
<evidence type="ECO:0000256" key="3">
    <source>
        <dbReference type="ARBA" id="ARBA00007880"/>
    </source>
</evidence>
<sequence length="364" mass="38176">MPRPILATIHADALRHNYHVLKAGAAGSRAFAVVKANAYGHGLLNVAAAISDADGFGTVEFASALRLRDAGYHQPILLLEGVFDADELHGAAAHDFWLAVHDEASLARLEAQRLAAPVQVFLKLNTGMNRLGFPAEQAPALVARLQGNPNVAGITLMAHFATADEPAKGIQAQMTCFNAACAGLQLPVTLANSAATLAYPHTHQDWVRPGIALYGSSPFGLARTAQSLDLQAAMTLESKIIGVQELQAGDAVGYGATFVAERSMRIGTVACGYADGYPRHAPTGTPVVVAGQRSRLIGRVSMDMLAVDITDLPQAGVDSPVELWGRQLSIDEVAAAAGTIGYELMCAVAPRVPMQVADGMLARS</sequence>
<evidence type="ECO:0000256" key="2">
    <source>
        <dbReference type="ARBA" id="ARBA00001933"/>
    </source>
</evidence>
<dbReference type="NCBIfam" id="TIGR00492">
    <property type="entry name" value="alr"/>
    <property type="match status" value="1"/>
</dbReference>
<gene>
    <name evidence="11" type="ORF">SAMN02745857_00710</name>
</gene>
<feature type="modified residue" description="N6-(pyridoxal phosphate)lysine" evidence="7 8">
    <location>
        <position position="35"/>
    </location>
</feature>
<dbReference type="SMART" id="SM01005">
    <property type="entry name" value="Ala_racemase_C"/>
    <property type="match status" value="1"/>
</dbReference>
<evidence type="ECO:0000313" key="11">
    <source>
        <dbReference type="EMBL" id="SMC19472.1"/>
    </source>
</evidence>
<dbReference type="InterPro" id="IPR001608">
    <property type="entry name" value="Ala_racemase_N"/>
</dbReference>
<dbReference type="Proteomes" id="UP000192761">
    <property type="component" value="Unassembled WGS sequence"/>
</dbReference>
<comment type="similarity">
    <text evidence="3 7">Belongs to the alanine racemase family.</text>
</comment>
<evidence type="ECO:0000313" key="12">
    <source>
        <dbReference type="Proteomes" id="UP000192761"/>
    </source>
</evidence>
<evidence type="ECO:0000256" key="4">
    <source>
        <dbReference type="ARBA" id="ARBA00013089"/>
    </source>
</evidence>
<keyword evidence="12" id="KW-1185">Reference proteome</keyword>
<organism evidence="11 12">
    <name type="scientific">Andreprevotia lacus DSM 23236</name>
    <dbReference type="NCBI Taxonomy" id="1121001"/>
    <lineage>
        <taxon>Bacteria</taxon>
        <taxon>Pseudomonadati</taxon>
        <taxon>Pseudomonadota</taxon>
        <taxon>Betaproteobacteria</taxon>
        <taxon>Neisseriales</taxon>
        <taxon>Chitinibacteraceae</taxon>
        <taxon>Andreprevotia</taxon>
    </lineage>
</organism>
<dbReference type="Gene3D" id="2.40.37.10">
    <property type="entry name" value="Lyase, Ornithine Decarboxylase, Chain A, domain 1"/>
    <property type="match status" value="1"/>
</dbReference>